<evidence type="ECO:0000313" key="2">
    <source>
        <dbReference type="EMBL" id="ROP45690.1"/>
    </source>
</evidence>
<organism evidence="2 3">
    <name type="scientific">Pseudokineococcus lusitanus</name>
    <dbReference type="NCBI Taxonomy" id="763993"/>
    <lineage>
        <taxon>Bacteria</taxon>
        <taxon>Bacillati</taxon>
        <taxon>Actinomycetota</taxon>
        <taxon>Actinomycetes</taxon>
        <taxon>Kineosporiales</taxon>
        <taxon>Kineosporiaceae</taxon>
        <taxon>Pseudokineococcus</taxon>
    </lineage>
</organism>
<dbReference type="InParanoid" id="A0A3N1HTE9"/>
<proteinExistence type="predicted"/>
<dbReference type="InterPro" id="IPR008136">
    <property type="entry name" value="CinA_C"/>
</dbReference>
<name>A0A3N1HTE9_9ACTN</name>
<accession>A0A3N1HTE9</accession>
<protein>
    <submittedName>
        <fullName evidence="2">Nicotinamide-nucleotide amidase</fullName>
    </submittedName>
</protein>
<keyword evidence="3" id="KW-1185">Reference proteome</keyword>
<dbReference type="NCBIfam" id="TIGR00199">
    <property type="entry name" value="PncC_domain"/>
    <property type="match status" value="1"/>
</dbReference>
<dbReference type="SUPFAM" id="SSF142433">
    <property type="entry name" value="CinA-like"/>
    <property type="match status" value="1"/>
</dbReference>
<evidence type="ECO:0000313" key="3">
    <source>
        <dbReference type="Proteomes" id="UP000276232"/>
    </source>
</evidence>
<dbReference type="Pfam" id="PF02464">
    <property type="entry name" value="CinA"/>
    <property type="match status" value="1"/>
</dbReference>
<dbReference type="AlphaFoldDB" id="A0A3N1HTE9"/>
<reference evidence="2 3" key="1">
    <citation type="journal article" date="2015" name="Stand. Genomic Sci.">
        <title>Genomic Encyclopedia of Bacterial and Archaeal Type Strains, Phase III: the genomes of soil and plant-associated and newly described type strains.</title>
        <authorList>
            <person name="Whitman W.B."/>
            <person name="Woyke T."/>
            <person name="Klenk H.P."/>
            <person name="Zhou Y."/>
            <person name="Lilburn T.G."/>
            <person name="Beck B.J."/>
            <person name="De Vos P."/>
            <person name="Vandamme P."/>
            <person name="Eisen J.A."/>
            <person name="Garrity G."/>
            <person name="Hugenholtz P."/>
            <person name="Kyrpides N.C."/>
        </authorList>
    </citation>
    <scope>NUCLEOTIDE SEQUENCE [LARGE SCALE GENOMIC DNA]</scope>
    <source>
        <strain evidence="2 3">CECT 7306</strain>
    </source>
</reference>
<feature type="domain" description="CinA C-terminal" evidence="1">
    <location>
        <begin position="13"/>
        <end position="161"/>
    </location>
</feature>
<dbReference type="InterPro" id="IPR036653">
    <property type="entry name" value="CinA-like_C"/>
</dbReference>
<gene>
    <name evidence="2" type="ORF">EDC03_0295</name>
</gene>
<comment type="caution">
    <text evidence="2">The sequence shown here is derived from an EMBL/GenBank/DDBJ whole genome shotgun (WGS) entry which is preliminary data.</text>
</comment>
<dbReference type="EMBL" id="RJKN01000001">
    <property type="protein sequence ID" value="ROP45690.1"/>
    <property type="molecule type" value="Genomic_DNA"/>
</dbReference>
<dbReference type="RefSeq" id="WP_241966962.1">
    <property type="nucleotide sequence ID" value="NZ_RJKN01000001.1"/>
</dbReference>
<evidence type="ECO:0000259" key="1">
    <source>
        <dbReference type="Pfam" id="PF02464"/>
    </source>
</evidence>
<sequence length="172" mass="16669">MPADGTVDDGGTARRCVGLARDAGLRVAVAESLTAGLVAARLADVPGASAVLRGGVVAYATDVKASVLGVPEDRLARTGPVDVDVARAMADGVRALLGADVGVATTGVAGPGPADGHAAGTAFVAVTGAAGEHAEELHLPGDRAAVRAGVAEAALRLLAAALADRDRPAPSA</sequence>
<dbReference type="Proteomes" id="UP000276232">
    <property type="component" value="Unassembled WGS sequence"/>
</dbReference>
<dbReference type="Gene3D" id="3.90.950.20">
    <property type="entry name" value="CinA-like"/>
    <property type="match status" value="1"/>
</dbReference>